<dbReference type="GO" id="GO:0070125">
    <property type="term" value="P:mitochondrial translational elongation"/>
    <property type="evidence" value="ECO:0007669"/>
    <property type="project" value="TreeGrafter"/>
</dbReference>
<dbReference type="GO" id="GO:0003746">
    <property type="term" value="F:translation elongation factor activity"/>
    <property type="evidence" value="ECO:0007669"/>
    <property type="project" value="UniProtKB-KW"/>
</dbReference>
<dbReference type="SUPFAM" id="SSF50447">
    <property type="entry name" value="Translation proteins"/>
    <property type="match status" value="1"/>
</dbReference>
<gene>
    <name evidence="14" type="primary">LOC108673452</name>
</gene>
<dbReference type="EC" id="3.6.5.3" evidence="3"/>
<keyword evidence="6" id="KW-0547">Nucleotide-binding</keyword>
<dbReference type="InterPro" id="IPR000795">
    <property type="entry name" value="T_Tr_GTP-bd_dom"/>
</dbReference>
<keyword evidence="13" id="KW-1185">Reference proteome</keyword>
<reference evidence="14" key="1">
    <citation type="submission" date="2025-08" db="UniProtKB">
        <authorList>
            <consortium name="RefSeq"/>
        </authorList>
    </citation>
    <scope>IDENTIFICATION</scope>
    <source>
        <tissue evidence="14">Whole organism</tissue>
    </source>
</reference>
<dbReference type="GO" id="GO:0003924">
    <property type="term" value="F:GTPase activity"/>
    <property type="evidence" value="ECO:0007669"/>
    <property type="project" value="InterPro"/>
</dbReference>
<keyword evidence="9" id="KW-0460">Magnesium</keyword>
<keyword evidence="7 14" id="KW-0251">Elongation factor</keyword>
<evidence type="ECO:0000256" key="2">
    <source>
        <dbReference type="ARBA" id="ARBA00011245"/>
    </source>
</evidence>
<dbReference type="PROSITE" id="PS51722">
    <property type="entry name" value="G_TR_2"/>
    <property type="match status" value="1"/>
</dbReference>
<comment type="similarity">
    <text evidence="1">Belongs to the TRAFAC class translation factor GTPase superfamily. Classic translation factor GTPase family. EF-Tu/EF-1A subfamily.</text>
</comment>
<evidence type="ECO:0000256" key="10">
    <source>
        <dbReference type="ARBA" id="ARBA00022917"/>
    </source>
</evidence>
<dbReference type="Pfam" id="PF03143">
    <property type="entry name" value="GTP_EFTU_D3"/>
    <property type="match status" value="1"/>
</dbReference>
<dbReference type="InterPro" id="IPR004160">
    <property type="entry name" value="Transl_elong_EFTu/EF1A_C"/>
</dbReference>
<evidence type="ECO:0000256" key="6">
    <source>
        <dbReference type="ARBA" id="ARBA00022741"/>
    </source>
</evidence>
<dbReference type="GO" id="GO:0005525">
    <property type="term" value="F:GTP binding"/>
    <property type="evidence" value="ECO:0007669"/>
    <property type="project" value="UniProtKB-KW"/>
</dbReference>
<evidence type="ECO:0000256" key="11">
    <source>
        <dbReference type="ARBA" id="ARBA00023134"/>
    </source>
</evidence>
<dbReference type="AlphaFoldDB" id="A0A8B7NST9"/>
<dbReference type="KEGG" id="hazt:108673452"/>
<dbReference type="FunFam" id="3.40.50.300:FF:000576">
    <property type="entry name" value="Elongation factor Tu"/>
    <property type="match status" value="1"/>
</dbReference>
<dbReference type="InterPro" id="IPR041709">
    <property type="entry name" value="EF-Tu_GTP-bd"/>
</dbReference>
<dbReference type="RefSeq" id="XP_018016778.1">
    <property type="nucleotide sequence ID" value="XM_018161289.2"/>
</dbReference>
<sequence length="474" mass="52474">MIPRGVSFSVLRDTFVQWSSSARLKHSHFLLGFPPEKYFLGNSQILSSCRHFCSAATPRKSGSIVQKNHCNVGTIGHVDHGKTTLTSAITAVLAKCGQAEFTPYDKIDQAPAERARGITINTAHVGYRTEKRTYAHTDCPGHMDFIKNMIAGTAQMDAAIVIVAATDGPMPQTREHLMLAKQIGLNKVVVFVNKCEIVDKDVLELVEIEMRELLDHYGFKSDDTPFIFGSALLALKGDTESEYGEKSIHRLMQALDDHVEPPVRDLNVPFFLPVSSTVTVPNRGTVLVGTMKRGVLRKGQDAELIGYDRRQKTRITGMQVFHKDVDSCQAGENVGVIAKGIKKDMVDRGMALVPLKSMSLHNRFEATIYLLSADEGGRQKALPARYIQMLHIDTWCMSCRFDLPPKIELMMPGEQGVVHGTLLCQMPITIGMTFTVREAKSTIATGVITKLLPSVDVPKRMLVLVDFNRVVPNK</sequence>
<feature type="domain" description="Tr-type G" evidence="12">
    <location>
        <begin position="67"/>
        <end position="263"/>
    </location>
</feature>
<evidence type="ECO:0000256" key="1">
    <source>
        <dbReference type="ARBA" id="ARBA00007249"/>
    </source>
</evidence>
<dbReference type="InterPro" id="IPR009001">
    <property type="entry name" value="Transl_elong_EF1A/Init_IF2_C"/>
</dbReference>
<keyword evidence="10" id="KW-0648">Protein biosynthesis</keyword>
<keyword evidence="11" id="KW-0342">GTP-binding</keyword>
<dbReference type="CDD" id="cd01884">
    <property type="entry name" value="EF_Tu"/>
    <property type="match status" value="1"/>
</dbReference>
<dbReference type="GeneID" id="108673452"/>
<comment type="subunit">
    <text evidence="2">Monomer.</text>
</comment>
<protein>
    <recommendedName>
        <fullName evidence="3">protein-synthesizing GTPase</fullName>
        <ecNumber evidence="3">3.6.5.3</ecNumber>
    </recommendedName>
</protein>
<name>A0A8B7NST9_HYAAZ</name>
<dbReference type="PANTHER" id="PTHR43721">
    <property type="entry name" value="ELONGATION FACTOR TU-RELATED"/>
    <property type="match status" value="1"/>
</dbReference>
<keyword evidence="4" id="KW-0963">Cytoplasm</keyword>
<dbReference type="OrthoDB" id="2067at2759"/>
<dbReference type="NCBIfam" id="NF009373">
    <property type="entry name" value="PRK12736.1"/>
    <property type="match status" value="1"/>
</dbReference>
<dbReference type="Gene3D" id="2.40.30.10">
    <property type="entry name" value="Translation factors"/>
    <property type="match status" value="2"/>
</dbReference>
<dbReference type="Proteomes" id="UP000694843">
    <property type="component" value="Unplaced"/>
</dbReference>
<dbReference type="PROSITE" id="PS00301">
    <property type="entry name" value="G_TR_1"/>
    <property type="match status" value="1"/>
</dbReference>
<dbReference type="InterPro" id="IPR009000">
    <property type="entry name" value="Transl_B-barrel_sf"/>
</dbReference>
<dbReference type="InterPro" id="IPR004161">
    <property type="entry name" value="EFTu-like_2"/>
</dbReference>
<dbReference type="Pfam" id="PF00009">
    <property type="entry name" value="GTP_EFTU"/>
    <property type="match status" value="1"/>
</dbReference>
<keyword evidence="8" id="KW-0378">Hydrolase</keyword>
<dbReference type="SUPFAM" id="SSF52540">
    <property type="entry name" value="P-loop containing nucleoside triphosphate hydrolases"/>
    <property type="match status" value="1"/>
</dbReference>
<evidence type="ECO:0000313" key="13">
    <source>
        <dbReference type="Proteomes" id="UP000694843"/>
    </source>
</evidence>
<dbReference type="InterPro" id="IPR050055">
    <property type="entry name" value="EF-Tu_GTPase"/>
</dbReference>
<dbReference type="FunFam" id="2.40.30.10:FF:000085">
    <property type="entry name" value="Elongation factor Tu"/>
    <property type="match status" value="1"/>
</dbReference>
<evidence type="ECO:0000256" key="7">
    <source>
        <dbReference type="ARBA" id="ARBA00022768"/>
    </source>
</evidence>
<dbReference type="GO" id="GO:0005739">
    <property type="term" value="C:mitochondrion"/>
    <property type="evidence" value="ECO:0007669"/>
    <property type="project" value="TreeGrafter"/>
</dbReference>
<dbReference type="Pfam" id="PF03144">
    <property type="entry name" value="GTP_EFTU_D2"/>
    <property type="match status" value="1"/>
</dbReference>
<evidence type="ECO:0000256" key="5">
    <source>
        <dbReference type="ARBA" id="ARBA00022723"/>
    </source>
</evidence>
<dbReference type="NCBIfam" id="NF000766">
    <property type="entry name" value="PRK00049.1"/>
    <property type="match status" value="1"/>
</dbReference>
<proteinExistence type="inferred from homology"/>
<dbReference type="InterPro" id="IPR027417">
    <property type="entry name" value="P-loop_NTPase"/>
</dbReference>
<dbReference type="Gene3D" id="3.40.50.300">
    <property type="entry name" value="P-loop containing nucleotide triphosphate hydrolases"/>
    <property type="match status" value="1"/>
</dbReference>
<dbReference type="InterPro" id="IPR031157">
    <property type="entry name" value="G_TR_CS"/>
</dbReference>
<evidence type="ECO:0000256" key="4">
    <source>
        <dbReference type="ARBA" id="ARBA00022490"/>
    </source>
</evidence>
<evidence type="ECO:0000256" key="9">
    <source>
        <dbReference type="ARBA" id="ARBA00022842"/>
    </source>
</evidence>
<evidence type="ECO:0000256" key="3">
    <source>
        <dbReference type="ARBA" id="ARBA00011986"/>
    </source>
</evidence>
<evidence type="ECO:0000313" key="14">
    <source>
        <dbReference type="RefSeq" id="XP_018016778.1"/>
    </source>
</evidence>
<evidence type="ECO:0000256" key="8">
    <source>
        <dbReference type="ARBA" id="ARBA00022801"/>
    </source>
</evidence>
<dbReference type="PANTHER" id="PTHR43721:SF2">
    <property type="entry name" value="ELONGATION FACTOR TU, MITOCHONDRIAL"/>
    <property type="match status" value="1"/>
</dbReference>
<evidence type="ECO:0000259" key="12">
    <source>
        <dbReference type="PROSITE" id="PS51722"/>
    </source>
</evidence>
<accession>A0A8B7NST9</accession>
<dbReference type="GO" id="GO:0046872">
    <property type="term" value="F:metal ion binding"/>
    <property type="evidence" value="ECO:0007669"/>
    <property type="project" value="UniProtKB-KW"/>
</dbReference>
<keyword evidence="5" id="KW-0479">Metal-binding</keyword>
<dbReference type="PRINTS" id="PR00315">
    <property type="entry name" value="ELONGATNFCT"/>
</dbReference>
<dbReference type="OMA" id="PFDRIDR"/>
<dbReference type="SUPFAM" id="SSF50465">
    <property type="entry name" value="EF-Tu/eEF-1alpha/eIF2-gamma C-terminal domain"/>
    <property type="match status" value="1"/>
</dbReference>
<organism evidence="13 14">
    <name type="scientific">Hyalella azteca</name>
    <name type="common">Amphipod</name>
    <dbReference type="NCBI Taxonomy" id="294128"/>
    <lineage>
        <taxon>Eukaryota</taxon>
        <taxon>Metazoa</taxon>
        <taxon>Ecdysozoa</taxon>
        <taxon>Arthropoda</taxon>
        <taxon>Crustacea</taxon>
        <taxon>Multicrustacea</taxon>
        <taxon>Malacostraca</taxon>
        <taxon>Eumalacostraca</taxon>
        <taxon>Peracarida</taxon>
        <taxon>Amphipoda</taxon>
        <taxon>Senticaudata</taxon>
        <taxon>Talitrida</taxon>
        <taxon>Talitroidea</taxon>
        <taxon>Hyalellidae</taxon>
        <taxon>Hyalella</taxon>
    </lineage>
</organism>